<evidence type="ECO:0000259" key="2">
    <source>
        <dbReference type="Pfam" id="PF00534"/>
    </source>
</evidence>
<reference evidence="3 4" key="1">
    <citation type="journal article" date="1992" name="Lakartidningen">
        <title>[Penicillin V and not amoxicillin is the first choice preparation in acute otitis].</title>
        <authorList>
            <person name="Kamme C."/>
            <person name="Lundgren K."/>
            <person name="Prellner K."/>
        </authorList>
    </citation>
    <scope>NUCLEOTIDE SEQUENCE [LARGE SCALE GENOMIC DNA]</scope>
    <source>
        <strain evidence="3 4">PC2777IV</strain>
    </source>
</reference>
<dbReference type="Gene3D" id="3.40.50.2000">
    <property type="entry name" value="Glycogen Phosphorylase B"/>
    <property type="match status" value="1"/>
</dbReference>
<accession>A0A5C8G680</accession>
<dbReference type="PANTHER" id="PTHR46401">
    <property type="entry name" value="GLYCOSYLTRANSFERASE WBBK-RELATED"/>
    <property type="match status" value="1"/>
</dbReference>
<dbReference type="AlphaFoldDB" id="A0A5C8G680"/>
<feature type="domain" description="Glycosyl transferase family 1" evidence="2">
    <location>
        <begin position="75"/>
        <end position="240"/>
    </location>
</feature>
<dbReference type="SUPFAM" id="SSF53756">
    <property type="entry name" value="UDP-Glycosyltransferase/glycogen phosphorylase"/>
    <property type="match status" value="1"/>
</dbReference>
<keyword evidence="1 3" id="KW-0808">Transferase</keyword>
<evidence type="ECO:0000313" key="3">
    <source>
        <dbReference type="EMBL" id="TXJ57390.1"/>
    </source>
</evidence>
<dbReference type="Pfam" id="PF00534">
    <property type="entry name" value="Glycos_transf_1"/>
    <property type="match status" value="1"/>
</dbReference>
<evidence type="ECO:0000256" key="1">
    <source>
        <dbReference type="ARBA" id="ARBA00022679"/>
    </source>
</evidence>
<evidence type="ECO:0000313" key="4">
    <source>
        <dbReference type="Proteomes" id="UP000325013"/>
    </source>
</evidence>
<gene>
    <name evidence="3" type="ORF">EPJ67_04500</name>
</gene>
<comment type="caution">
    <text evidence="3">The sequence shown here is derived from an EMBL/GenBank/DDBJ whole genome shotgun (WGS) entry which is preliminary data.</text>
</comment>
<dbReference type="EMBL" id="SAYJ01000012">
    <property type="protein sequence ID" value="TXJ57390.1"/>
    <property type="molecule type" value="Genomic_DNA"/>
</dbReference>
<proteinExistence type="predicted"/>
<organism evidence="3 4">
    <name type="scientific">Brachyspira aalborgi</name>
    <dbReference type="NCBI Taxonomy" id="29522"/>
    <lineage>
        <taxon>Bacteria</taxon>
        <taxon>Pseudomonadati</taxon>
        <taxon>Spirochaetota</taxon>
        <taxon>Spirochaetia</taxon>
        <taxon>Brachyspirales</taxon>
        <taxon>Brachyspiraceae</taxon>
        <taxon>Brachyspira</taxon>
    </lineage>
</organism>
<dbReference type="Proteomes" id="UP000325013">
    <property type="component" value="Unassembled WGS sequence"/>
</dbReference>
<protein>
    <submittedName>
        <fullName evidence="3">Glycosyltransferase family 1 protein</fullName>
    </submittedName>
</protein>
<dbReference type="InterPro" id="IPR001296">
    <property type="entry name" value="Glyco_trans_1"/>
</dbReference>
<dbReference type="RefSeq" id="WP_147528515.1">
    <property type="nucleotide sequence ID" value="NZ_SAYJ01000012.1"/>
</dbReference>
<sequence>MIPIIYPEYFPHHNEKSWFNIVLQQLVRDNNYIFAVSENTKKDFLKYNPQFNTKNITVTYLGKNDRFKAKKFEDSKNIINKYNIPQNKKYIFNLCTIEPRKNLTRVIRTFFKFLEKNNIDNMVFVLGGTYWENYIIKFNSEISEYKDKIIKIGYVADEDLPYLYSCAEWFVYTSQYEGFGLPPLEAMACGCPVIVSNNSSLSEVVGDAGIMIDYDSDEQHIEAYGKYYFNEEYRKEMAKKCLERSKLFSWDKCVNEMLKVIKNDQDIHFL</sequence>
<dbReference type="GO" id="GO:0016757">
    <property type="term" value="F:glycosyltransferase activity"/>
    <property type="evidence" value="ECO:0007669"/>
    <property type="project" value="InterPro"/>
</dbReference>
<dbReference type="OrthoDB" id="9797829at2"/>
<dbReference type="CDD" id="cd03809">
    <property type="entry name" value="GT4_MtfB-like"/>
    <property type="match status" value="1"/>
</dbReference>
<name>A0A5C8G680_9SPIR</name>
<dbReference type="PANTHER" id="PTHR46401:SF2">
    <property type="entry name" value="GLYCOSYLTRANSFERASE WBBK-RELATED"/>
    <property type="match status" value="1"/>
</dbReference>